<protein>
    <submittedName>
        <fullName evidence="1">Uncharacterized protein</fullName>
    </submittedName>
</protein>
<dbReference type="EMBL" id="CM056741">
    <property type="protein sequence ID" value="KAJ8685146.1"/>
    <property type="molecule type" value="Genomic_DNA"/>
</dbReference>
<name>A0ACC2PNR3_9HYME</name>
<gene>
    <name evidence="1" type="ORF">QAD02_020939</name>
</gene>
<dbReference type="Proteomes" id="UP001239111">
    <property type="component" value="Chromosome 1"/>
</dbReference>
<organism evidence="1 2">
    <name type="scientific">Eretmocerus hayati</name>
    <dbReference type="NCBI Taxonomy" id="131215"/>
    <lineage>
        <taxon>Eukaryota</taxon>
        <taxon>Metazoa</taxon>
        <taxon>Ecdysozoa</taxon>
        <taxon>Arthropoda</taxon>
        <taxon>Hexapoda</taxon>
        <taxon>Insecta</taxon>
        <taxon>Pterygota</taxon>
        <taxon>Neoptera</taxon>
        <taxon>Endopterygota</taxon>
        <taxon>Hymenoptera</taxon>
        <taxon>Apocrita</taxon>
        <taxon>Proctotrupomorpha</taxon>
        <taxon>Chalcidoidea</taxon>
        <taxon>Aphelinidae</taxon>
        <taxon>Aphelininae</taxon>
        <taxon>Eretmocerus</taxon>
    </lineage>
</organism>
<reference evidence="1" key="1">
    <citation type="submission" date="2023-04" db="EMBL/GenBank/DDBJ databases">
        <title>A chromosome-level genome assembly of the parasitoid wasp Eretmocerus hayati.</title>
        <authorList>
            <person name="Zhong Y."/>
            <person name="Liu S."/>
            <person name="Liu Y."/>
        </authorList>
    </citation>
    <scope>NUCLEOTIDE SEQUENCE</scope>
    <source>
        <strain evidence="1">ZJU_SS_LIU_2023</strain>
    </source>
</reference>
<evidence type="ECO:0000313" key="2">
    <source>
        <dbReference type="Proteomes" id="UP001239111"/>
    </source>
</evidence>
<keyword evidence="2" id="KW-1185">Reference proteome</keyword>
<accession>A0ACC2PNR3</accession>
<proteinExistence type="predicted"/>
<evidence type="ECO:0000313" key="1">
    <source>
        <dbReference type="EMBL" id="KAJ8685146.1"/>
    </source>
</evidence>
<sequence length="411" mass="47946">MQPPLIPKVMLEPLGETKKPRRRDCRNSESSDKSELGRRDYVKEMGKRLNKKDYIILDEEKEDLNFPEDDNFDNYYENFEAVEMDGDVIVNGNSDRKAPESRDLRESGEEGEMKKKKKKKGTRKENDDVEQDEEQIEDARNSLIPSKKRKNMGIVEGSEVEEEKKKKRKKKEKRDAMGYDYSTLQNTQEVLDEQDELIPKDGGKIQDDRDSFIPNRQRNGTETKENFKEIGGGSETEGKRQKKKKKKEGKKERKVTVNDHDSIQNKEEIRNEEHNPIRSMEQRCKENHNERTRPAKNKEKAKPTWELSDTVIKGSTWSNLSIAVRELLDNLFDEKTLRRSSPKGVICNANPERRPRPRLDPEKMEYIYSEVGKKYGYHKTIRTRINKAVSSKIGTLRTARKREKAAARAAK</sequence>
<comment type="caution">
    <text evidence="1">The sequence shown here is derived from an EMBL/GenBank/DDBJ whole genome shotgun (WGS) entry which is preliminary data.</text>
</comment>